<comment type="similarity">
    <text evidence="1">Belongs to the phD/YefM antitoxin family.</text>
</comment>
<evidence type="ECO:0000313" key="2">
    <source>
        <dbReference type="EMBL" id="VAX20740.1"/>
    </source>
</evidence>
<dbReference type="Gene3D" id="3.40.1620.10">
    <property type="entry name" value="YefM-like domain"/>
    <property type="match status" value="1"/>
</dbReference>
<dbReference type="InterPro" id="IPR006442">
    <property type="entry name" value="Antitoxin_Phd/YefM"/>
</dbReference>
<gene>
    <name evidence="2" type="ORF">MNBD_IGNAVI01-1106</name>
</gene>
<organism evidence="2">
    <name type="scientific">hydrothermal vent metagenome</name>
    <dbReference type="NCBI Taxonomy" id="652676"/>
    <lineage>
        <taxon>unclassified sequences</taxon>
        <taxon>metagenomes</taxon>
        <taxon>ecological metagenomes</taxon>
    </lineage>
</organism>
<dbReference type="PANTHER" id="PTHR33713:SF11">
    <property type="entry name" value="PREVENT-HOST-DEATH FAMILY PROTEIN"/>
    <property type="match status" value="1"/>
</dbReference>
<evidence type="ECO:0000256" key="1">
    <source>
        <dbReference type="ARBA" id="ARBA00009981"/>
    </source>
</evidence>
<dbReference type="InterPro" id="IPR036165">
    <property type="entry name" value="YefM-like_sf"/>
</dbReference>
<dbReference type="Pfam" id="PF02604">
    <property type="entry name" value="PhdYeFM_antitox"/>
    <property type="match status" value="1"/>
</dbReference>
<sequence length="90" mass="10105">MKLSDSVISISYLKANAANLIDDINKNQKTLVITQNGEAKVVVQDIKMFEKMQETMAMLKLLAMTNVRSKKASDIKSTFSKLRNDLKALQ</sequence>
<dbReference type="InterPro" id="IPR051405">
    <property type="entry name" value="phD/YefM_antitoxin"/>
</dbReference>
<dbReference type="SUPFAM" id="SSF143120">
    <property type="entry name" value="YefM-like"/>
    <property type="match status" value="1"/>
</dbReference>
<dbReference type="PANTHER" id="PTHR33713">
    <property type="entry name" value="ANTITOXIN YAFN-RELATED"/>
    <property type="match status" value="1"/>
</dbReference>
<proteinExistence type="inferred from homology"/>
<protein>
    <submittedName>
        <fullName evidence="2">Prevent host death protein, Phd antitoxin</fullName>
    </submittedName>
</protein>
<dbReference type="EMBL" id="UOGD01000175">
    <property type="protein sequence ID" value="VAX20740.1"/>
    <property type="molecule type" value="Genomic_DNA"/>
</dbReference>
<dbReference type="AlphaFoldDB" id="A0A3B1CDF5"/>
<dbReference type="NCBIfam" id="TIGR01552">
    <property type="entry name" value="phd_fam"/>
    <property type="match status" value="1"/>
</dbReference>
<reference evidence="2" key="1">
    <citation type="submission" date="2018-06" db="EMBL/GenBank/DDBJ databases">
        <authorList>
            <person name="Zhirakovskaya E."/>
        </authorList>
    </citation>
    <scope>NUCLEOTIDE SEQUENCE</scope>
</reference>
<name>A0A3B1CDF5_9ZZZZ</name>
<accession>A0A3B1CDF5</accession>